<dbReference type="InterPro" id="IPR002698">
    <property type="entry name" value="FTHF_cligase"/>
</dbReference>
<keyword evidence="6" id="KW-0436">Ligase</keyword>
<comment type="cofactor">
    <cofactor evidence="5">
        <name>Mg(2+)</name>
        <dbReference type="ChEBI" id="CHEBI:18420"/>
    </cofactor>
</comment>
<keyword evidence="7" id="KW-1185">Reference proteome</keyword>
<keyword evidence="2 4" id="KW-0547">Nucleotide-binding</keyword>
<dbReference type="EMBL" id="CP003221">
    <property type="protein sequence ID" value="EGJ51066.1"/>
    <property type="molecule type" value="Genomic_DNA"/>
</dbReference>
<dbReference type="GO" id="GO:0046872">
    <property type="term" value="F:metal ion binding"/>
    <property type="evidence" value="ECO:0007669"/>
    <property type="project" value="UniProtKB-KW"/>
</dbReference>
<sequence>MTTSKAYLRRDMLARRSALALDWVDRASAAIQTAIAAMPAFGRAREVLLYMAVRNEVSTGQLLDDLLRRKVRVLLPRCESDKPGVMHLACLGCREELLPGAYGIPEPDPGVCATIDDFAPDLAIIPGLAFDRRGRRLGYGGGYYDRLLASPALAQCLLVAPAYSFQVVDELPVDLWDRAVHCLVTENDVIEVVS</sequence>
<accession>F3Z0Y8</accession>
<dbReference type="SUPFAM" id="SSF100950">
    <property type="entry name" value="NagB/RpiA/CoA transferase-like"/>
    <property type="match status" value="1"/>
</dbReference>
<dbReference type="AlphaFoldDB" id="F3Z0Y8"/>
<proteinExistence type="inferred from homology"/>
<keyword evidence="3 4" id="KW-0067">ATP-binding</keyword>
<dbReference type="Pfam" id="PF01812">
    <property type="entry name" value="5-FTHF_cyc-lig"/>
    <property type="match status" value="1"/>
</dbReference>
<evidence type="ECO:0000256" key="1">
    <source>
        <dbReference type="ARBA" id="ARBA00010638"/>
    </source>
</evidence>
<dbReference type="eggNOG" id="COG0212">
    <property type="taxonomic scope" value="Bacteria"/>
</dbReference>
<dbReference type="EC" id="6.3.3.2" evidence="5"/>
<dbReference type="GO" id="GO:0005524">
    <property type="term" value="F:ATP binding"/>
    <property type="evidence" value="ECO:0007669"/>
    <property type="project" value="UniProtKB-KW"/>
</dbReference>
<evidence type="ECO:0000256" key="2">
    <source>
        <dbReference type="ARBA" id="ARBA00022741"/>
    </source>
</evidence>
<protein>
    <recommendedName>
        <fullName evidence="5">5-formyltetrahydrofolate cyclo-ligase</fullName>
        <ecNumber evidence="5">6.3.3.2</ecNumber>
    </recommendedName>
</protein>
<dbReference type="InterPro" id="IPR037171">
    <property type="entry name" value="NagB/RpiA_transferase-like"/>
</dbReference>
<feature type="binding site" evidence="4">
    <location>
        <begin position="136"/>
        <end position="144"/>
    </location>
    <ligand>
        <name>ATP</name>
        <dbReference type="ChEBI" id="CHEBI:30616"/>
    </ligand>
</feature>
<evidence type="ECO:0000256" key="4">
    <source>
        <dbReference type="PIRSR" id="PIRSR006806-1"/>
    </source>
</evidence>
<dbReference type="STRING" id="690850.Desaf_2751"/>
<name>F3Z0Y8_DESAF</name>
<dbReference type="GO" id="GO:0009396">
    <property type="term" value="P:folic acid-containing compound biosynthetic process"/>
    <property type="evidence" value="ECO:0007669"/>
    <property type="project" value="TreeGrafter"/>
</dbReference>
<feature type="binding site" evidence="4">
    <location>
        <begin position="5"/>
        <end position="9"/>
    </location>
    <ligand>
        <name>ATP</name>
        <dbReference type="ChEBI" id="CHEBI:30616"/>
    </ligand>
</feature>
<evidence type="ECO:0000313" key="7">
    <source>
        <dbReference type="Proteomes" id="UP000007844"/>
    </source>
</evidence>
<dbReference type="GO" id="GO:0030272">
    <property type="term" value="F:5-formyltetrahydrofolate cyclo-ligase activity"/>
    <property type="evidence" value="ECO:0007669"/>
    <property type="project" value="UniProtKB-EC"/>
</dbReference>
<dbReference type="InterPro" id="IPR024185">
    <property type="entry name" value="FTHF_cligase-like_sf"/>
</dbReference>
<evidence type="ECO:0000313" key="6">
    <source>
        <dbReference type="EMBL" id="EGJ51066.1"/>
    </source>
</evidence>
<organism evidence="6 7">
    <name type="scientific">Desulfocurvibacter africanus subsp. africanus str. Walvis Bay</name>
    <dbReference type="NCBI Taxonomy" id="690850"/>
    <lineage>
        <taxon>Bacteria</taxon>
        <taxon>Pseudomonadati</taxon>
        <taxon>Thermodesulfobacteriota</taxon>
        <taxon>Desulfovibrionia</taxon>
        <taxon>Desulfovibrionales</taxon>
        <taxon>Desulfovibrionaceae</taxon>
        <taxon>Desulfocurvibacter</taxon>
    </lineage>
</organism>
<dbReference type="PANTHER" id="PTHR23407:SF1">
    <property type="entry name" value="5-FORMYLTETRAHYDROFOLATE CYCLO-LIGASE"/>
    <property type="match status" value="1"/>
</dbReference>
<evidence type="ECO:0000256" key="3">
    <source>
        <dbReference type="ARBA" id="ARBA00022840"/>
    </source>
</evidence>
<feature type="binding site" evidence="4">
    <location>
        <position position="51"/>
    </location>
    <ligand>
        <name>substrate</name>
    </ligand>
</feature>
<dbReference type="PANTHER" id="PTHR23407">
    <property type="entry name" value="ATPASE INHIBITOR/5-FORMYLTETRAHYDROFOLATE CYCLO-LIGASE"/>
    <property type="match status" value="1"/>
</dbReference>
<dbReference type="GO" id="GO:0035999">
    <property type="term" value="P:tetrahydrofolate interconversion"/>
    <property type="evidence" value="ECO:0007669"/>
    <property type="project" value="TreeGrafter"/>
</dbReference>
<feature type="binding site" evidence="4">
    <location>
        <position position="56"/>
    </location>
    <ligand>
        <name>substrate</name>
    </ligand>
</feature>
<dbReference type="KEGG" id="daf:Desaf_2751"/>
<comment type="catalytic activity">
    <reaction evidence="5">
        <text>(6S)-5-formyl-5,6,7,8-tetrahydrofolate + ATP = (6R)-5,10-methenyltetrahydrofolate + ADP + phosphate</text>
        <dbReference type="Rhea" id="RHEA:10488"/>
        <dbReference type="ChEBI" id="CHEBI:30616"/>
        <dbReference type="ChEBI" id="CHEBI:43474"/>
        <dbReference type="ChEBI" id="CHEBI:57455"/>
        <dbReference type="ChEBI" id="CHEBI:57457"/>
        <dbReference type="ChEBI" id="CHEBI:456216"/>
        <dbReference type="EC" id="6.3.3.2"/>
    </reaction>
</comment>
<reference evidence="6 7" key="1">
    <citation type="journal article" date="2011" name="J. Bacteriol.">
        <title>Genome sequence of the mercury-methylating and pleomorphic Desulfovibrio africanus Strain Walvis Bay.</title>
        <authorList>
            <person name="Brown S.D."/>
            <person name="Wall J.D."/>
            <person name="Kucken A.M."/>
            <person name="Gilmour C.C."/>
            <person name="Podar M."/>
            <person name="Brandt C.C."/>
            <person name="Teshima H."/>
            <person name="Detter J.C."/>
            <person name="Han C.S."/>
            <person name="Land M.L."/>
            <person name="Lucas S."/>
            <person name="Han J."/>
            <person name="Pennacchio L."/>
            <person name="Nolan M."/>
            <person name="Pitluck S."/>
            <person name="Woyke T."/>
            <person name="Goodwin L."/>
            <person name="Palumbo A.V."/>
            <person name="Elias D.A."/>
        </authorList>
    </citation>
    <scope>NUCLEOTIDE SEQUENCE [LARGE SCALE GENOMIC DNA]</scope>
    <source>
        <strain evidence="6 7">Walvis Bay</strain>
    </source>
</reference>
<gene>
    <name evidence="6" type="ORF">Desaf_2751</name>
</gene>
<dbReference type="HOGENOM" id="CLU_066245_1_1_7"/>
<dbReference type="RefSeq" id="WP_014260745.1">
    <property type="nucleotide sequence ID" value="NC_016629.1"/>
</dbReference>
<dbReference type="Proteomes" id="UP000007844">
    <property type="component" value="Chromosome"/>
</dbReference>
<comment type="similarity">
    <text evidence="1 5">Belongs to the 5-formyltetrahydrofolate cyclo-ligase family.</text>
</comment>
<evidence type="ECO:0000256" key="5">
    <source>
        <dbReference type="RuleBase" id="RU361279"/>
    </source>
</evidence>
<dbReference type="PIRSF" id="PIRSF006806">
    <property type="entry name" value="FTHF_cligase"/>
    <property type="match status" value="1"/>
</dbReference>
<keyword evidence="5" id="KW-0479">Metal-binding</keyword>
<dbReference type="NCBIfam" id="TIGR02727">
    <property type="entry name" value="MTHFS_bact"/>
    <property type="match status" value="1"/>
</dbReference>
<dbReference type="Gene3D" id="3.40.50.10420">
    <property type="entry name" value="NagB/RpiA/CoA transferase-like"/>
    <property type="match status" value="1"/>
</dbReference>
<keyword evidence="5" id="KW-0460">Magnesium</keyword>